<feature type="chain" id="PRO_5018240789" description="Sulfatase N-terminal domain-containing protein" evidence="3">
    <location>
        <begin position="24"/>
        <end position="373"/>
    </location>
</feature>
<comment type="cofactor">
    <cofactor evidence="1">
        <name>Ca(2+)</name>
        <dbReference type="ChEBI" id="CHEBI:29108"/>
    </cofactor>
</comment>
<dbReference type="GO" id="GO:0004065">
    <property type="term" value="F:arylsulfatase activity"/>
    <property type="evidence" value="ECO:0007669"/>
    <property type="project" value="TreeGrafter"/>
</dbReference>
<evidence type="ECO:0000256" key="3">
    <source>
        <dbReference type="SAM" id="SignalP"/>
    </source>
</evidence>
<dbReference type="Gene3D" id="3.40.720.10">
    <property type="entry name" value="Alkaline Phosphatase, subunit A"/>
    <property type="match status" value="1"/>
</dbReference>
<dbReference type="PANTHER" id="PTHR46615:SF1">
    <property type="entry name" value="ARYLSULFATASE K"/>
    <property type="match status" value="1"/>
</dbReference>
<dbReference type="EMBL" id="QRBI01000097">
    <property type="protein sequence ID" value="RMC17979.1"/>
    <property type="molecule type" value="Genomic_DNA"/>
</dbReference>
<dbReference type="GO" id="GO:0015024">
    <property type="term" value="F:glucuronate-2-sulfatase activity"/>
    <property type="evidence" value="ECO:0007669"/>
    <property type="project" value="TreeGrafter"/>
</dbReference>
<dbReference type="AlphaFoldDB" id="A0A3M0KXE6"/>
<keyword evidence="3" id="KW-0732">Signal</keyword>
<dbReference type="OrthoDB" id="1886626at2759"/>
<feature type="signal peptide" evidence="3">
    <location>
        <begin position="1"/>
        <end position="23"/>
    </location>
</feature>
<keyword evidence="6" id="KW-1185">Reference proteome</keyword>
<evidence type="ECO:0000313" key="5">
    <source>
        <dbReference type="EMBL" id="RMC17979.1"/>
    </source>
</evidence>
<accession>A0A3M0KXE6</accession>
<name>A0A3M0KXE6_HIRRU</name>
<feature type="domain" description="Sulfatase N-terminal" evidence="4">
    <location>
        <begin position="94"/>
        <end position="287"/>
    </location>
</feature>
<evidence type="ECO:0000259" key="4">
    <source>
        <dbReference type="Pfam" id="PF00884"/>
    </source>
</evidence>
<dbReference type="InterPro" id="IPR017850">
    <property type="entry name" value="Alkaline_phosphatase_core_sf"/>
</dbReference>
<dbReference type="PANTHER" id="PTHR46615">
    <property type="entry name" value="ARYLSULFATASE K"/>
    <property type="match status" value="1"/>
</dbReference>
<dbReference type="InterPro" id="IPR051849">
    <property type="entry name" value="GAG-degrading_sulfatase"/>
</dbReference>
<dbReference type="SUPFAM" id="SSF53649">
    <property type="entry name" value="Alkaline phosphatase-like"/>
    <property type="match status" value="1"/>
</dbReference>
<evidence type="ECO:0000256" key="2">
    <source>
        <dbReference type="ARBA" id="ARBA00008779"/>
    </source>
</evidence>
<comment type="similarity">
    <text evidence="2">Belongs to the sulfatase family.</text>
</comment>
<dbReference type="STRING" id="333673.A0A3M0KXE6"/>
<evidence type="ECO:0000313" key="6">
    <source>
        <dbReference type="Proteomes" id="UP000269221"/>
    </source>
</evidence>
<reference evidence="5 6" key="1">
    <citation type="submission" date="2018-07" db="EMBL/GenBank/DDBJ databases">
        <title>A high quality draft genome assembly of the barn swallow (H. rustica rustica).</title>
        <authorList>
            <person name="Formenti G."/>
            <person name="Chiara M."/>
            <person name="Poveda L."/>
            <person name="Francoijs K.-J."/>
            <person name="Bonisoli-Alquati A."/>
            <person name="Canova L."/>
            <person name="Gianfranceschi L."/>
            <person name="Horner D.S."/>
            <person name="Saino N."/>
        </authorList>
    </citation>
    <scope>NUCLEOTIDE SEQUENCE [LARGE SCALE GENOMIC DNA]</scope>
    <source>
        <strain evidence="5">Chelidonia</strain>
        <tissue evidence="5">Blood</tissue>
    </source>
</reference>
<dbReference type="Proteomes" id="UP000269221">
    <property type="component" value="Unassembled WGS sequence"/>
</dbReference>
<organism evidence="5 6">
    <name type="scientific">Hirundo rustica rustica</name>
    <dbReference type="NCBI Taxonomy" id="333673"/>
    <lineage>
        <taxon>Eukaryota</taxon>
        <taxon>Metazoa</taxon>
        <taxon>Chordata</taxon>
        <taxon>Craniata</taxon>
        <taxon>Vertebrata</taxon>
        <taxon>Euteleostomi</taxon>
        <taxon>Archelosauria</taxon>
        <taxon>Archosauria</taxon>
        <taxon>Dinosauria</taxon>
        <taxon>Saurischia</taxon>
        <taxon>Theropoda</taxon>
        <taxon>Coelurosauria</taxon>
        <taxon>Aves</taxon>
        <taxon>Neognathae</taxon>
        <taxon>Neoaves</taxon>
        <taxon>Telluraves</taxon>
        <taxon>Australaves</taxon>
        <taxon>Passeriformes</taxon>
        <taxon>Sylvioidea</taxon>
        <taxon>Hirundinidae</taxon>
        <taxon>Hirundo</taxon>
    </lineage>
</organism>
<evidence type="ECO:0000256" key="1">
    <source>
        <dbReference type="ARBA" id="ARBA00001913"/>
    </source>
</evidence>
<sequence length="373" mass="42245">MRNGGPLGRAGLALLLMAAGAGARPPPAVPGDQPRCNVVLVACDSLVSDRGVEGHPDGNRVEAWTRDVNFLLRQEGRPMVKLTGHRKQFRVMETDWRTTDKAVNWIKEEAVNFTQPFVLYLGLNLPHPYPSPYAGENFGSSTFLTSPYWLEKVNYEAIKIPKWSSLSEMHPVDYYSSYTKNCTGEFTKEEVRNIRAFYYAMCAETDAMLGEIISALRDTGLLGKTIIIFTADHGELAMEHRQFYKMSMYEGSSHVPLLVMGPGVREQQQIPNVVSLVDVYPTMLDLTADPDELTNVAIKFPMTVNSLDKILRSIVNYPKISSSVQEYNKQQFISWKQSLGHNYSSVIANLRWHQDWLKDQKKYENAIDKWLGK</sequence>
<protein>
    <recommendedName>
        <fullName evidence="4">Sulfatase N-terminal domain-containing protein</fullName>
    </recommendedName>
</protein>
<comment type="caution">
    <text evidence="5">The sequence shown here is derived from an EMBL/GenBank/DDBJ whole genome shotgun (WGS) entry which is preliminary data.</text>
</comment>
<dbReference type="Pfam" id="PF00884">
    <property type="entry name" value="Sulfatase"/>
    <property type="match status" value="1"/>
</dbReference>
<gene>
    <name evidence="5" type="ORF">DUI87_04853</name>
</gene>
<proteinExistence type="inferred from homology"/>
<dbReference type="InterPro" id="IPR000917">
    <property type="entry name" value="Sulfatase_N"/>
</dbReference>